<reference evidence="2" key="2">
    <citation type="submission" date="2015-01" db="EMBL/GenBank/DDBJ databases">
        <title>Evolutionary Origins and Diversification of the Mycorrhizal Mutualists.</title>
        <authorList>
            <consortium name="DOE Joint Genome Institute"/>
            <consortium name="Mycorrhizal Genomics Consortium"/>
            <person name="Kohler A."/>
            <person name="Kuo A."/>
            <person name="Nagy L.G."/>
            <person name="Floudas D."/>
            <person name="Copeland A."/>
            <person name="Barry K.W."/>
            <person name="Cichocki N."/>
            <person name="Veneault-Fourrey C."/>
            <person name="LaButti K."/>
            <person name="Lindquist E.A."/>
            <person name="Lipzen A."/>
            <person name="Lundell T."/>
            <person name="Morin E."/>
            <person name="Murat C."/>
            <person name="Riley R."/>
            <person name="Ohm R."/>
            <person name="Sun H."/>
            <person name="Tunlid A."/>
            <person name="Henrissat B."/>
            <person name="Grigoriev I.V."/>
            <person name="Hibbett D.S."/>
            <person name="Martin F."/>
        </authorList>
    </citation>
    <scope>NUCLEOTIDE SEQUENCE [LARGE SCALE GENOMIC DNA]</scope>
    <source>
        <strain evidence="2">UH-Slu-Lm8-n1</strain>
    </source>
</reference>
<dbReference type="Proteomes" id="UP000054485">
    <property type="component" value="Unassembled WGS sequence"/>
</dbReference>
<accession>A0A0D0A4S7</accession>
<protein>
    <submittedName>
        <fullName evidence="1">Uncharacterized protein</fullName>
    </submittedName>
</protein>
<sequence length="102" mass="11166">MHCLHRGSHSEGVAGYSSLTTRSVLLVINDEGLQLCGLLVVSSILLYYTHRSPQAKGTHSDISNSKTIRLQISFSQGHFLDGMGYGFEIVANKIIISVFITK</sequence>
<organism evidence="1 2">
    <name type="scientific">Suillus luteus UH-Slu-Lm8-n1</name>
    <dbReference type="NCBI Taxonomy" id="930992"/>
    <lineage>
        <taxon>Eukaryota</taxon>
        <taxon>Fungi</taxon>
        <taxon>Dikarya</taxon>
        <taxon>Basidiomycota</taxon>
        <taxon>Agaricomycotina</taxon>
        <taxon>Agaricomycetes</taxon>
        <taxon>Agaricomycetidae</taxon>
        <taxon>Boletales</taxon>
        <taxon>Suillineae</taxon>
        <taxon>Suillaceae</taxon>
        <taxon>Suillus</taxon>
    </lineage>
</organism>
<dbReference type="InParanoid" id="A0A0D0A4S7"/>
<gene>
    <name evidence="1" type="ORF">CY34DRAFT_563938</name>
</gene>
<dbReference type="EMBL" id="KN835178">
    <property type="protein sequence ID" value="KIK45105.1"/>
    <property type="molecule type" value="Genomic_DNA"/>
</dbReference>
<dbReference type="AlphaFoldDB" id="A0A0D0A4S7"/>
<evidence type="ECO:0000313" key="1">
    <source>
        <dbReference type="EMBL" id="KIK45105.1"/>
    </source>
</evidence>
<keyword evidence="2" id="KW-1185">Reference proteome</keyword>
<reference evidence="1 2" key="1">
    <citation type="submission" date="2014-04" db="EMBL/GenBank/DDBJ databases">
        <authorList>
            <consortium name="DOE Joint Genome Institute"/>
            <person name="Kuo A."/>
            <person name="Ruytinx J."/>
            <person name="Rineau F."/>
            <person name="Colpaert J."/>
            <person name="Kohler A."/>
            <person name="Nagy L.G."/>
            <person name="Floudas D."/>
            <person name="Copeland A."/>
            <person name="Barry K.W."/>
            <person name="Cichocki N."/>
            <person name="Veneault-Fourrey C."/>
            <person name="LaButti K."/>
            <person name="Lindquist E.A."/>
            <person name="Lipzen A."/>
            <person name="Lundell T."/>
            <person name="Morin E."/>
            <person name="Murat C."/>
            <person name="Sun H."/>
            <person name="Tunlid A."/>
            <person name="Henrissat B."/>
            <person name="Grigoriev I.V."/>
            <person name="Hibbett D.S."/>
            <person name="Martin F."/>
            <person name="Nordberg H.P."/>
            <person name="Cantor M.N."/>
            <person name="Hua S.X."/>
        </authorList>
    </citation>
    <scope>NUCLEOTIDE SEQUENCE [LARGE SCALE GENOMIC DNA]</scope>
    <source>
        <strain evidence="1 2">UH-Slu-Lm8-n1</strain>
    </source>
</reference>
<proteinExistence type="predicted"/>
<dbReference type="HOGENOM" id="CLU_2279339_0_0_1"/>
<evidence type="ECO:0000313" key="2">
    <source>
        <dbReference type="Proteomes" id="UP000054485"/>
    </source>
</evidence>
<name>A0A0D0A4S7_9AGAM</name>